<sequence length="383" mass="38145">MSSIRSLALLALSTGFATLTAAQAAGKTTRYWDCCKPSCAWPGKADVSSEVKVCNINDQPLLGNANAVNGCDAGGEAYMCSDQQPWAVSADLAYGFAAVKLAGGTEASWCCGCYELTFTTTSIAGKKMIVQATNTGGDLGDNHFDIQMPGGGVGLFNGCTDEWGAPASGWGAQYGGISSNTCSTFPKELQPGCNWRFGDFFENADNPDVTFKPVTCPKALTDKTGCIRQGETPTGGNSQPSKPAEKPSSIAAPVQSSKAPAPSSAAGPGSSSAAWASSAYGASSSYAASSSYGAPASSSFAYPASGSSSLPAYGSSSASSVAAPGSSSAASASAPYLSASYGGMSSSGAAPVGASSSSYAPGPSGAPSDDGQCEVVYVTATGW</sequence>
<dbReference type="EMBL" id="JAUTXU010000393">
    <property type="protein sequence ID" value="KAK3681855.1"/>
    <property type="molecule type" value="Genomic_DNA"/>
</dbReference>
<accession>A0ACC3MAA1</accession>
<name>A0ACC3MAA1_9PEZI</name>
<protein>
    <submittedName>
        <fullName evidence="1">Uncharacterized protein</fullName>
    </submittedName>
</protein>
<gene>
    <name evidence="1" type="ORF">LTR37_020814</name>
</gene>
<evidence type="ECO:0000313" key="1">
    <source>
        <dbReference type="EMBL" id="KAK3681855.1"/>
    </source>
</evidence>
<comment type="caution">
    <text evidence="1">The sequence shown here is derived from an EMBL/GenBank/DDBJ whole genome shotgun (WGS) entry which is preliminary data.</text>
</comment>
<reference evidence="1" key="1">
    <citation type="submission" date="2023-07" db="EMBL/GenBank/DDBJ databases">
        <title>Black Yeasts Isolated from many extreme environments.</title>
        <authorList>
            <person name="Coleine C."/>
            <person name="Stajich J.E."/>
            <person name="Selbmann L."/>
        </authorList>
    </citation>
    <scope>NUCLEOTIDE SEQUENCE</scope>
    <source>
        <strain evidence="1">CCFEE 5714</strain>
    </source>
</reference>
<evidence type="ECO:0000313" key="2">
    <source>
        <dbReference type="Proteomes" id="UP001281147"/>
    </source>
</evidence>
<dbReference type="Proteomes" id="UP001281147">
    <property type="component" value="Unassembled WGS sequence"/>
</dbReference>
<keyword evidence="2" id="KW-1185">Reference proteome</keyword>
<proteinExistence type="predicted"/>
<organism evidence="1 2">
    <name type="scientific">Vermiconidia calcicola</name>
    <dbReference type="NCBI Taxonomy" id="1690605"/>
    <lineage>
        <taxon>Eukaryota</taxon>
        <taxon>Fungi</taxon>
        <taxon>Dikarya</taxon>
        <taxon>Ascomycota</taxon>
        <taxon>Pezizomycotina</taxon>
        <taxon>Dothideomycetes</taxon>
        <taxon>Dothideomycetidae</taxon>
        <taxon>Mycosphaerellales</taxon>
        <taxon>Extremaceae</taxon>
        <taxon>Vermiconidia</taxon>
    </lineage>
</organism>